<sequence>MTDQQLQQYIDDIRSFRLQAEAYDEDAPGAMVEIVRLLTAAHMYMGRISAHMDAEYARLHALRQNTHALTKAQAPKGDKTLAAELAVMDLRTQEAEAYGRKMLWRNELDSVREKIYELRMRVRQDMHIGGGVNG</sequence>
<dbReference type="Proteomes" id="UP000029507">
    <property type="component" value="Chromosome"/>
</dbReference>
<dbReference type="OrthoDB" id="2969757at2"/>
<reference evidence="1 2" key="1">
    <citation type="submission" date="2014-08" db="EMBL/GenBank/DDBJ databases">
        <title>Comparative genomics of the Paenibacillus odorifer group.</title>
        <authorList>
            <person name="den Bakker H.C."/>
            <person name="Tsai Y.-C."/>
            <person name="Martin N."/>
            <person name="Korlach J."/>
            <person name="Wiedmann M."/>
        </authorList>
    </citation>
    <scope>NUCLEOTIDE SEQUENCE [LARGE SCALE GENOMIC DNA]</scope>
    <source>
        <strain evidence="1 2">DSM 14472</strain>
    </source>
</reference>
<dbReference type="AlphaFoldDB" id="A0A089LP17"/>
<dbReference type="RefSeq" id="WP_038694738.1">
    <property type="nucleotide sequence ID" value="NZ_CP009286.1"/>
</dbReference>
<name>A0A089LP17_9BACL</name>
<dbReference type="KEGG" id="pste:PSTEL_09540"/>
<protein>
    <submittedName>
        <fullName evidence="1">Uncharacterized protein</fullName>
    </submittedName>
</protein>
<keyword evidence="2" id="KW-1185">Reference proteome</keyword>
<gene>
    <name evidence="1" type="ORF">PSTEL_09540</name>
</gene>
<evidence type="ECO:0000313" key="2">
    <source>
        <dbReference type="Proteomes" id="UP000029507"/>
    </source>
</evidence>
<dbReference type="HOGENOM" id="CLU_156554_0_0_9"/>
<dbReference type="EMBL" id="CP009286">
    <property type="protein sequence ID" value="AIQ63296.1"/>
    <property type="molecule type" value="Genomic_DNA"/>
</dbReference>
<evidence type="ECO:0000313" key="1">
    <source>
        <dbReference type="EMBL" id="AIQ63296.1"/>
    </source>
</evidence>
<dbReference type="STRING" id="169760.PSTEL_09540"/>
<accession>A0A089LP17</accession>
<organism evidence="1 2">
    <name type="scientific">Paenibacillus stellifer</name>
    <dbReference type="NCBI Taxonomy" id="169760"/>
    <lineage>
        <taxon>Bacteria</taxon>
        <taxon>Bacillati</taxon>
        <taxon>Bacillota</taxon>
        <taxon>Bacilli</taxon>
        <taxon>Bacillales</taxon>
        <taxon>Paenibacillaceae</taxon>
        <taxon>Paenibacillus</taxon>
    </lineage>
</organism>
<proteinExistence type="predicted"/>